<dbReference type="PRINTS" id="PR00722">
    <property type="entry name" value="CHYMOTRYPSIN"/>
</dbReference>
<dbReference type="InterPro" id="IPR009003">
    <property type="entry name" value="Peptidase_S1_PA"/>
</dbReference>
<evidence type="ECO:0000256" key="2">
    <source>
        <dbReference type="ARBA" id="ARBA00023157"/>
    </source>
</evidence>
<protein>
    <submittedName>
        <fullName evidence="7">Trypsin</fullName>
    </submittedName>
</protein>
<keyword evidence="3" id="KW-0720">Serine protease</keyword>
<dbReference type="Proteomes" id="UP000199682">
    <property type="component" value="Unassembled WGS sequence"/>
</dbReference>
<dbReference type="PANTHER" id="PTHR24276:SF98">
    <property type="entry name" value="FI18310P1-RELATED"/>
    <property type="match status" value="1"/>
</dbReference>
<dbReference type="PROSITE" id="PS00134">
    <property type="entry name" value="TRYPSIN_HIS"/>
    <property type="match status" value="1"/>
</dbReference>
<evidence type="ECO:0000256" key="4">
    <source>
        <dbReference type="SAM" id="MobiDB-lite"/>
    </source>
</evidence>
<keyword evidence="3" id="KW-0645">Protease</keyword>
<dbReference type="PROSITE" id="PS00135">
    <property type="entry name" value="TRYPSIN_SER"/>
    <property type="match status" value="1"/>
</dbReference>
<dbReference type="PANTHER" id="PTHR24276">
    <property type="entry name" value="POLYSERASE-RELATED"/>
    <property type="match status" value="1"/>
</dbReference>
<feature type="chain" id="PRO_5011518081" evidence="5">
    <location>
        <begin position="26"/>
        <end position="586"/>
    </location>
</feature>
<evidence type="ECO:0000313" key="8">
    <source>
        <dbReference type="Proteomes" id="UP000199682"/>
    </source>
</evidence>
<dbReference type="InterPro" id="IPR033116">
    <property type="entry name" value="TRYPSIN_SER"/>
</dbReference>
<dbReference type="InterPro" id="IPR001254">
    <property type="entry name" value="Trypsin_dom"/>
</dbReference>
<dbReference type="InterPro" id="IPR043504">
    <property type="entry name" value="Peptidase_S1_PA_chymotrypsin"/>
</dbReference>
<evidence type="ECO:0000256" key="1">
    <source>
        <dbReference type="ARBA" id="ARBA00007664"/>
    </source>
</evidence>
<evidence type="ECO:0000313" key="7">
    <source>
        <dbReference type="EMBL" id="SDJ26750.1"/>
    </source>
</evidence>
<keyword evidence="3" id="KW-0378">Hydrolase</keyword>
<dbReference type="Pfam" id="PF00089">
    <property type="entry name" value="Trypsin"/>
    <property type="match status" value="1"/>
</dbReference>
<feature type="domain" description="Peptidase S1" evidence="6">
    <location>
        <begin position="49"/>
        <end position="278"/>
    </location>
</feature>
<dbReference type="InterPro" id="IPR018114">
    <property type="entry name" value="TRYPSIN_HIS"/>
</dbReference>
<name>A0A1G8SDL0_9PSEU</name>
<gene>
    <name evidence="7" type="ORF">SAMN04488074_101936</name>
</gene>
<evidence type="ECO:0000256" key="5">
    <source>
        <dbReference type="SAM" id="SignalP"/>
    </source>
</evidence>
<dbReference type="SUPFAM" id="SSF50494">
    <property type="entry name" value="Trypsin-like serine proteases"/>
    <property type="match status" value="1"/>
</dbReference>
<dbReference type="InterPro" id="IPR050430">
    <property type="entry name" value="Peptidase_S1"/>
</dbReference>
<dbReference type="Gene3D" id="2.40.10.10">
    <property type="entry name" value="Trypsin-like serine proteases"/>
    <property type="match status" value="1"/>
</dbReference>
<dbReference type="RefSeq" id="WP_090004315.1">
    <property type="nucleotide sequence ID" value="NZ_FNET01000001.1"/>
</dbReference>
<dbReference type="GO" id="GO:0006508">
    <property type="term" value="P:proteolysis"/>
    <property type="evidence" value="ECO:0007669"/>
    <property type="project" value="UniProtKB-KW"/>
</dbReference>
<keyword evidence="5" id="KW-0732">Signal</keyword>
<dbReference type="InterPro" id="IPR001314">
    <property type="entry name" value="Peptidase_S1A"/>
</dbReference>
<dbReference type="PROSITE" id="PS50240">
    <property type="entry name" value="TRYPSIN_DOM"/>
    <property type="match status" value="1"/>
</dbReference>
<feature type="region of interest" description="Disordered" evidence="4">
    <location>
        <begin position="332"/>
        <end position="352"/>
    </location>
</feature>
<dbReference type="SMART" id="SM00020">
    <property type="entry name" value="Tryp_SPc"/>
    <property type="match status" value="1"/>
</dbReference>
<sequence length="586" mass="58940">MLRHKRIALIAATLALGTAVTAASAAPHDRGNSYADSSVSTWDGASGQIYQGQDATVAEYPGVIANLRSEGGRPKGQSCTGAVIGPRHILTAAHCKDLAGTKTFLYGLDDLAAGTGTTLTTKSYVKHPQYINWDQGYDVAVITTNEDIPLSPDKWAKYATSADAGIWKVGDTGRSYGYGKKTHDDSPADVSLDKQDFPIVDGVNQCQGVAAGYKLATMICAGYPDGRTTILPGDSGGPFVVNGKIVGLASWSRSDFRWYGVFARLDNDMGDWVKQQVGDTQPAEFGVSVDPSSLRVTAGSAGSVAVKTTAGSTAEDVALSVSGLPSGVQASFQPSSVKSGEGSKLSVSVASGTPDGTHQVTVTGRAASGVSKQATLTLTIGAGSPGSDFALGLSPASVKAAPGGHVSTTVTSQVVGSPADISLSASGLPSGAQAVFQPSTITSGGTAKLTVTTSSSTPAGTYSVKVTGTSGSVSRDATLTLTVGDGNPQPGGLTVALSPPTGSTFKGGAVFPSISVTGATGPVTLTASGQPAGVTVFFNPATVNPGQTSLAHIATSFSTPPGTYRIKITASGDGKSGSADFTLTVT</sequence>
<dbReference type="GO" id="GO:0004252">
    <property type="term" value="F:serine-type endopeptidase activity"/>
    <property type="evidence" value="ECO:0007669"/>
    <property type="project" value="InterPro"/>
</dbReference>
<comment type="similarity">
    <text evidence="1">Belongs to the peptidase S1 family.</text>
</comment>
<organism evidence="7 8">
    <name type="scientific">Lentzea albidocapillata subsp. violacea</name>
    <dbReference type="NCBI Taxonomy" id="128104"/>
    <lineage>
        <taxon>Bacteria</taxon>
        <taxon>Bacillati</taxon>
        <taxon>Actinomycetota</taxon>
        <taxon>Actinomycetes</taxon>
        <taxon>Pseudonocardiales</taxon>
        <taxon>Pseudonocardiaceae</taxon>
        <taxon>Lentzea</taxon>
    </lineage>
</organism>
<keyword evidence="2" id="KW-1015">Disulfide bond</keyword>
<dbReference type="EMBL" id="FNET01000001">
    <property type="protein sequence ID" value="SDJ26750.1"/>
    <property type="molecule type" value="Genomic_DNA"/>
</dbReference>
<accession>A0A1G8SDL0</accession>
<feature type="signal peptide" evidence="5">
    <location>
        <begin position="1"/>
        <end position="25"/>
    </location>
</feature>
<reference evidence="8" key="1">
    <citation type="submission" date="2016-10" db="EMBL/GenBank/DDBJ databases">
        <authorList>
            <person name="Varghese N."/>
            <person name="Submissions S."/>
        </authorList>
    </citation>
    <scope>NUCLEOTIDE SEQUENCE [LARGE SCALE GENOMIC DNA]</scope>
    <source>
        <strain evidence="8">DSM 44796</strain>
    </source>
</reference>
<evidence type="ECO:0000259" key="6">
    <source>
        <dbReference type="PROSITE" id="PS50240"/>
    </source>
</evidence>
<proteinExistence type="inferred from homology"/>
<evidence type="ECO:0000256" key="3">
    <source>
        <dbReference type="RuleBase" id="RU363034"/>
    </source>
</evidence>
<dbReference type="AlphaFoldDB" id="A0A1G8SDL0"/>